<dbReference type="Gene3D" id="3.40.50.620">
    <property type="entry name" value="HUPs"/>
    <property type="match status" value="2"/>
</dbReference>
<feature type="domain" description="Aminoacyl-tRNA synthetase class Ia" evidence="9">
    <location>
        <begin position="469"/>
        <end position="514"/>
    </location>
</feature>
<gene>
    <name evidence="11" type="ORF">FGIG_07667</name>
</gene>
<dbReference type="PRINTS" id="PR00984">
    <property type="entry name" value="TRNASYNTHILE"/>
</dbReference>
<dbReference type="Pfam" id="PF08264">
    <property type="entry name" value="Anticodon_1"/>
    <property type="match status" value="1"/>
</dbReference>
<protein>
    <recommendedName>
        <fullName evidence="2">isoleucine--tRNA ligase</fullName>
        <ecNumber evidence="2">6.1.1.5</ecNumber>
    </recommendedName>
    <alternativeName>
        <fullName evidence="8">Isoleucyl-tRNA synthetase</fullName>
    </alternativeName>
</protein>
<evidence type="ECO:0000256" key="3">
    <source>
        <dbReference type="ARBA" id="ARBA00022598"/>
    </source>
</evidence>
<dbReference type="SUPFAM" id="SSF52374">
    <property type="entry name" value="Nucleotidylyl transferase"/>
    <property type="match status" value="1"/>
</dbReference>
<dbReference type="AlphaFoldDB" id="A0A504YF76"/>
<evidence type="ECO:0000256" key="8">
    <source>
        <dbReference type="ARBA" id="ARBA00032665"/>
    </source>
</evidence>
<evidence type="ECO:0000313" key="11">
    <source>
        <dbReference type="EMBL" id="TPP56407.1"/>
    </source>
</evidence>
<evidence type="ECO:0000256" key="6">
    <source>
        <dbReference type="ARBA" id="ARBA00022917"/>
    </source>
</evidence>
<keyword evidence="12" id="KW-1185">Reference proteome</keyword>
<dbReference type="FunFam" id="3.90.740.10:FF:000009">
    <property type="entry name" value="Isoleucyl-tRNA synthetase 2, mitochondrial"/>
    <property type="match status" value="1"/>
</dbReference>
<dbReference type="Gene3D" id="3.90.740.10">
    <property type="entry name" value="Valyl/Leucyl/Isoleucyl-tRNA synthetase, editing domain"/>
    <property type="match status" value="1"/>
</dbReference>
<dbReference type="EC" id="6.1.1.5" evidence="2"/>
<keyword evidence="5" id="KW-0067">ATP-binding</keyword>
<evidence type="ECO:0000256" key="2">
    <source>
        <dbReference type="ARBA" id="ARBA00013165"/>
    </source>
</evidence>
<dbReference type="Gene3D" id="1.10.730.20">
    <property type="match status" value="1"/>
</dbReference>
<feature type="domain" description="Methionyl/Valyl/Leucyl/Isoleucyl-tRNA synthetase anticodon-binding" evidence="10">
    <location>
        <begin position="614"/>
        <end position="687"/>
    </location>
</feature>
<dbReference type="EMBL" id="SUNJ01014558">
    <property type="protein sequence ID" value="TPP56407.1"/>
    <property type="molecule type" value="Genomic_DNA"/>
</dbReference>
<proteinExistence type="inferred from homology"/>
<dbReference type="Pfam" id="PF00133">
    <property type="entry name" value="tRNA-synt_1"/>
    <property type="match status" value="2"/>
</dbReference>
<dbReference type="SUPFAM" id="SSF50677">
    <property type="entry name" value="ValRS/IleRS/LeuRS editing domain"/>
    <property type="match status" value="1"/>
</dbReference>
<dbReference type="GO" id="GO:0006428">
    <property type="term" value="P:isoleucyl-tRNA aminoacylation"/>
    <property type="evidence" value="ECO:0007669"/>
    <property type="project" value="InterPro"/>
</dbReference>
<dbReference type="OrthoDB" id="10264412at2759"/>
<comment type="caution">
    <text evidence="11">The sequence shown here is derived from an EMBL/GenBank/DDBJ whole genome shotgun (WGS) entry which is preliminary data.</text>
</comment>
<keyword evidence="6" id="KW-0648">Protein biosynthesis</keyword>
<dbReference type="GO" id="GO:0005524">
    <property type="term" value="F:ATP binding"/>
    <property type="evidence" value="ECO:0007669"/>
    <property type="project" value="UniProtKB-KW"/>
</dbReference>
<dbReference type="InterPro" id="IPR002300">
    <property type="entry name" value="aa-tRNA-synth_Ia"/>
</dbReference>
<comment type="similarity">
    <text evidence="1">Belongs to the class-I aminoacyl-tRNA synthetase family.</text>
</comment>
<dbReference type="PANTHER" id="PTHR42765">
    <property type="entry name" value="SOLEUCYL-TRNA SYNTHETASE"/>
    <property type="match status" value="1"/>
</dbReference>
<dbReference type="InterPro" id="IPR002301">
    <property type="entry name" value="Ile-tRNA-ligase"/>
</dbReference>
<name>A0A504YF76_FASGI</name>
<dbReference type="GO" id="GO:0004822">
    <property type="term" value="F:isoleucine-tRNA ligase activity"/>
    <property type="evidence" value="ECO:0007669"/>
    <property type="project" value="UniProtKB-EC"/>
</dbReference>
<organism evidence="11 12">
    <name type="scientific">Fasciola gigantica</name>
    <name type="common">Giant liver fluke</name>
    <dbReference type="NCBI Taxonomy" id="46835"/>
    <lineage>
        <taxon>Eukaryota</taxon>
        <taxon>Metazoa</taxon>
        <taxon>Spiralia</taxon>
        <taxon>Lophotrochozoa</taxon>
        <taxon>Platyhelminthes</taxon>
        <taxon>Trematoda</taxon>
        <taxon>Digenea</taxon>
        <taxon>Plagiorchiida</taxon>
        <taxon>Echinostomata</taxon>
        <taxon>Echinostomatoidea</taxon>
        <taxon>Fasciolidae</taxon>
        <taxon>Fasciola</taxon>
    </lineage>
</organism>
<dbReference type="InterPro" id="IPR009008">
    <property type="entry name" value="Val/Leu/Ile-tRNA-synth_edit"/>
</dbReference>
<evidence type="ECO:0000259" key="9">
    <source>
        <dbReference type="Pfam" id="PF00133"/>
    </source>
</evidence>
<keyword evidence="3 11" id="KW-0436">Ligase</keyword>
<dbReference type="Gene3D" id="1.10.10.830">
    <property type="entry name" value="Ile-tRNA synthetase CP2 domain-like"/>
    <property type="match status" value="1"/>
</dbReference>
<dbReference type="Proteomes" id="UP000316759">
    <property type="component" value="Unassembled WGS sequence"/>
</dbReference>
<sequence>MGHALNKFLKDVTIRHKILCGYRVNFVPGWDCHGLPIELKAACDMANPSANQIRTKASAVASQYVKSQKTSLISWGVLGDWAQSYTTMSPSYEANELNAFSELHSKNLIYRDLLPVYWSGQSRTALAESELEYNQEHISKSLYLKLRLKSAACRISPLIQKSRNAYAVIWTTTPWTLPANEAVLYNPCSRYVCLKALPSGDSYLIGKSFMEPFSSMLPGQKLTVLDEFPGSRLEGVLYYHPLRNDPSSAMPFLPASHVMETVGTGLVHCAPCHGREDFEVACRFGLPLNSLVDESASFKSNVDQRLSGLSVIDEGNQKVLEMVESMTVSVDCIKHSYPFDWRTKTPIITRLSEQWFVDTKKLAESALESYQTVEVIPSSQKPSMLPFVISRPRWCISRQRSWGVPIPVLFRIADNSPIVDYQFVKHIADRVAQSGTDFWFLESVRELVPEQFLSKYFFSFDFAYILNSKLVVHGFTADSEGRKMSKSLGNIVSPEQLIQDHKGCVDVLRRWAAFSGLDAVSSIGSKEIGQHASSYKMLRNSFRFLLGNLYDFDPVEQYYRWGGKHDVVPHTANELLLSLGRLVLNSEENDDGLSTLDLTVLCWLSHIVSLGLDHSYPNYRFDNLLSEVDKLVSRLSSIYFTSVKDVMYCDAADNPKRRAVQTVFWLTVECFKLLLAPVLPYLTEEVEEVCARQWSTDSPITQHPGSLLERLSNSTLRSTCSEPASSDWLICMNMMRDWERYQMCANAVELVHKLYRECIAVLESGHVTGLPEGPAVNLLSSSNVSIILSPNQSEIHTYMKMLHHDREIISNESILCHLFRCASIQWLVHDNSKMIKKSETVFSCPVSFHEMDLLIRLEPLPSDSRCPRCMRYSNRKTRTLCSRCTEVLRTRETKSEIVFYTTNL</sequence>
<evidence type="ECO:0000313" key="12">
    <source>
        <dbReference type="Proteomes" id="UP000316759"/>
    </source>
</evidence>
<keyword evidence="7" id="KW-0030">Aminoacyl-tRNA synthetase</keyword>
<dbReference type="PANTHER" id="PTHR42765:SF1">
    <property type="entry name" value="ISOLEUCINE--TRNA LIGASE, MITOCHONDRIAL"/>
    <property type="match status" value="1"/>
</dbReference>
<dbReference type="SUPFAM" id="SSF47323">
    <property type="entry name" value="Anticodon-binding domain of a subclass of class I aminoacyl-tRNA synthetases"/>
    <property type="match status" value="1"/>
</dbReference>
<dbReference type="InterPro" id="IPR013155">
    <property type="entry name" value="M/V/L/I-tRNA-synth_anticd-bd"/>
</dbReference>
<accession>A0A504YF76</accession>
<dbReference type="InterPro" id="IPR009080">
    <property type="entry name" value="tRNAsynth_Ia_anticodon-bd"/>
</dbReference>
<evidence type="ECO:0000256" key="1">
    <source>
        <dbReference type="ARBA" id="ARBA00005594"/>
    </source>
</evidence>
<evidence type="ECO:0000256" key="4">
    <source>
        <dbReference type="ARBA" id="ARBA00022741"/>
    </source>
</evidence>
<evidence type="ECO:0000259" key="10">
    <source>
        <dbReference type="Pfam" id="PF08264"/>
    </source>
</evidence>
<dbReference type="GO" id="GO:0032543">
    <property type="term" value="P:mitochondrial translation"/>
    <property type="evidence" value="ECO:0007669"/>
    <property type="project" value="TreeGrafter"/>
</dbReference>
<dbReference type="GO" id="GO:0005739">
    <property type="term" value="C:mitochondrion"/>
    <property type="evidence" value="ECO:0007669"/>
    <property type="project" value="TreeGrafter"/>
</dbReference>
<evidence type="ECO:0000256" key="7">
    <source>
        <dbReference type="ARBA" id="ARBA00023146"/>
    </source>
</evidence>
<feature type="domain" description="Aminoacyl-tRNA synthetase class Ia" evidence="9">
    <location>
        <begin position="1"/>
        <end position="448"/>
    </location>
</feature>
<reference evidence="11 12" key="1">
    <citation type="submission" date="2019-04" db="EMBL/GenBank/DDBJ databases">
        <title>Annotation for the trematode Fasciola gigantica.</title>
        <authorList>
            <person name="Choi Y.-J."/>
        </authorList>
    </citation>
    <scope>NUCLEOTIDE SEQUENCE [LARGE SCALE GENOMIC DNA]</scope>
    <source>
        <strain evidence="11">Uganda_cow_1</strain>
    </source>
</reference>
<dbReference type="STRING" id="46835.A0A504YF76"/>
<dbReference type="InterPro" id="IPR050081">
    <property type="entry name" value="Ile-tRNA_ligase"/>
</dbReference>
<dbReference type="GO" id="GO:0002161">
    <property type="term" value="F:aminoacyl-tRNA deacylase activity"/>
    <property type="evidence" value="ECO:0007669"/>
    <property type="project" value="InterPro"/>
</dbReference>
<evidence type="ECO:0000256" key="5">
    <source>
        <dbReference type="ARBA" id="ARBA00022840"/>
    </source>
</evidence>
<keyword evidence="4" id="KW-0547">Nucleotide-binding</keyword>
<dbReference type="InterPro" id="IPR014729">
    <property type="entry name" value="Rossmann-like_a/b/a_fold"/>
</dbReference>